<sequence>MQIRGAQKFFLYDFTFSIRQKKRCSQNFLLVKNNAQQEIPNKRYPLIQRDM</sequence>
<dbReference type="EMBL" id="JZYN01000033">
    <property type="protein sequence ID" value="KJM63610.1"/>
    <property type="molecule type" value="Genomic_DNA"/>
</dbReference>
<evidence type="ECO:0000313" key="2">
    <source>
        <dbReference type="Proteomes" id="UP000033679"/>
    </source>
</evidence>
<dbReference type="Proteomes" id="UP000033679">
    <property type="component" value="Unassembled WGS sequence"/>
</dbReference>
<organism evidence="1 2">
    <name type="scientific">Enterobacter hormaechei subsp. xiangfangensis</name>
    <dbReference type="NCBI Taxonomy" id="1296536"/>
    <lineage>
        <taxon>Bacteria</taxon>
        <taxon>Pseudomonadati</taxon>
        <taxon>Pseudomonadota</taxon>
        <taxon>Gammaproteobacteria</taxon>
        <taxon>Enterobacterales</taxon>
        <taxon>Enterobacteriaceae</taxon>
        <taxon>Enterobacter</taxon>
        <taxon>Enterobacter cloacae complex</taxon>
    </lineage>
</organism>
<comment type="caution">
    <text evidence="1">The sequence shown here is derived from an EMBL/GenBank/DDBJ whole genome shotgun (WGS) entry which is preliminary data.</text>
</comment>
<accession>A0A837FAE1</accession>
<evidence type="ECO:0000313" key="1">
    <source>
        <dbReference type="EMBL" id="KJM63610.1"/>
    </source>
</evidence>
<proteinExistence type="predicted"/>
<gene>
    <name evidence="1" type="ORF">SS59_21455</name>
</gene>
<dbReference type="AlphaFoldDB" id="A0A837FAE1"/>
<name>A0A837FAE1_9ENTR</name>
<reference evidence="1 2" key="1">
    <citation type="submission" date="2015-03" db="EMBL/GenBank/DDBJ databases">
        <authorList>
            <person name="McCorrison J."/>
            <person name="Sanka R."/>
            <person name="Adams M."/>
            <person name="Brinkac L."/>
            <person name="Nierman W."/>
            <person name="Sutton G."/>
            <person name="Nelson K."/>
            <person name="Kiedrowski L."/>
            <person name="Guerrero D."/>
            <person name="Bonomo R."/>
        </authorList>
    </citation>
    <scope>NUCLEOTIDE SEQUENCE [LARGE SCALE GENOMIC DNA]</scope>
    <source>
        <strain evidence="1 2">39373</strain>
    </source>
</reference>
<protein>
    <submittedName>
        <fullName evidence="1">Uncharacterized protein</fullName>
    </submittedName>
</protein>